<feature type="transmembrane region" description="Helical" evidence="12">
    <location>
        <begin position="204"/>
        <end position="226"/>
    </location>
</feature>
<sequence>MTETDLGKQTEPQDPQDEFAGTQPTALAGGIRAHLHAYVQRVRGGDMGSLPAIVALVVLVAFFWTVHHPFGSLGNFANLLQQGAYTIFIAMGLVFVLLIGEIDLAAGTAAGVCAAVMGRLSVGYNAPWPLAIGAAMLTGVLIGLLTGWVCAKVRIPSFVVTLALFLAFQGVVLYIVDNFKGPIGNLSITDNFIGALDNGQMSNWAGWLLVVILLVGYAAVKITGIAARSRAGLAAEPLVIAAIKVAGLAVICVIAVYLLNQDRAINKAPSIVNVNGHLVKRLPPALTGVPWVVPLILFFFVVTTFVLSRTRFGRHIYAVGGNPEAARRAGIPVDRIRITCFVINSFLASIGGILLASNTRSVDQNEGGGNILLLAVGAAVIGGTSLFGGKGRTLDAIIGGLVLAVIANGMANLVQGNNGSAVQYIVTGVVLLLAAAVDALSRRRAGASGLA</sequence>
<feature type="transmembrane region" description="Helical" evidence="12">
    <location>
        <begin position="158"/>
        <end position="176"/>
    </location>
</feature>
<accession>A0ABY7JZN9</accession>
<evidence type="ECO:0000256" key="11">
    <source>
        <dbReference type="SAM" id="MobiDB-lite"/>
    </source>
</evidence>
<evidence type="ECO:0000256" key="12">
    <source>
        <dbReference type="SAM" id="Phobius"/>
    </source>
</evidence>
<evidence type="ECO:0000256" key="3">
    <source>
        <dbReference type="ARBA" id="ARBA00022475"/>
    </source>
</evidence>
<keyword evidence="8 12" id="KW-0472">Membrane</keyword>
<evidence type="ECO:0000256" key="8">
    <source>
        <dbReference type="ARBA" id="ARBA00023136"/>
    </source>
</evidence>
<dbReference type="Pfam" id="PF02653">
    <property type="entry name" value="BPD_transp_2"/>
    <property type="match status" value="1"/>
</dbReference>
<feature type="transmembrane region" description="Helical" evidence="12">
    <location>
        <begin position="336"/>
        <end position="356"/>
    </location>
</feature>
<organism evidence="13 14">
    <name type="scientific">Jatrophihabitans cynanchi</name>
    <dbReference type="NCBI Taxonomy" id="2944128"/>
    <lineage>
        <taxon>Bacteria</taxon>
        <taxon>Bacillati</taxon>
        <taxon>Actinomycetota</taxon>
        <taxon>Actinomycetes</taxon>
        <taxon>Jatrophihabitantales</taxon>
        <taxon>Jatrophihabitantaceae</taxon>
        <taxon>Jatrophihabitans</taxon>
    </lineage>
</organism>
<name>A0ABY7JZN9_9ACTN</name>
<dbReference type="RefSeq" id="WP_269443733.1">
    <property type="nucleotide sequence ID" value="NZ_CP097463.1"/>
</dbReference>
<keyword evidence="7 12" id="KW-1133">Transmembrane helix</keyword>
<feature type="transmembrane region" description="Helical" evidence="12">
    <location>
        <begin position="50"/>
        <end position="67"/>
    </location>
</feature>
<gene>
    <name evidence="13" type="ORF">M6B22_00150</name>
</gene>
<evidence type="ECO:0000256" key="1">
    <source>
        <dbReference type="ARBA" id="ARBA00004651"/>
    </source>
</evidence>
<dbReference type="Proteomes" id="UP001164693">
    <property type="component" value="Chromosome"/>
</dbReference>
<comment type="function">
    <text evidence="9">Part of the binding-protein-dependent transport system for D-xylose. Probably responsible for the translocation of the substrate across the membrane.</text>
</comment>
<feature type="transmembrane region" description="Helical" evidence="12">
    <location>
        <begin position="79"/>
        <end position="99"/>
    </location>
</feature>
<keyword evidence="2" id="KW-0813">Transport</keyword>
<keyword evidence="6 12" id="KW-0812">Transmembrane</keyword>
<evidence type="ECO:0000313" key="14">
    <source>
        <dbReference type="Proteomes" id="UP001164693"/>
    </source>
</evidence>
<feature type="transmembrane region" description="Helical" evidence="12">
    <location>
        <begin position="288"/>
        <end position="307"/>
    </location>
</feature>
<feature type="transmembrane region" description="Helical" evidence="12">
    <location>
        <begin position="396"/>
        <end position="415"/>
    </location>
</feature>
<keyword evidence="5" id="KW-0762">Sugar transport</keyword>
<feature type="transmembrane region" description="Helical" evidence="12">
    <location>
        <begin position="238"/>
        <end position="259"/>
    </location>
</feature>
<keyword evidence="4" id="KW-0997">Cell inner membrane</keyword>
<feature type="transmembrane region" description="Helical" evidence="12">
    <location>
        <begin position="368"/>
        <end position="389"/>
    </location>
</feature>
<reference evidence="13" key="1">
    <citation type="submission" date="2022-05" db="EMBL/GenBank/DDBJ databases">
        <title>Jatrophihabitans sp. SB3-54 whole genome sequence.</title>
        <authorList>
            <person name="Suh M.K."/>
            <person name="Eom M.K."/>
            <person name="Kim J.S."/>
            <person name="Kim H.S."/>
            <person name="Do H.E."/>
            <person name="Shin Y.K."/>
            <person name="Lee J.-S."/>
        </authorList>
    </citation>
    <scope>NUCLEOTIDE SEQUENCE</scope>
    <source>
        <strain evidence="13">SB3-54</strain>
    </source>
</reference>
<dbReference type="PANTHER" id="PTHR32196:SF32">
    <property type="entry name" value="XYLOSE TRANSPORT SYSTEM PERMEASE PROTEIN XYLH"/>
    <property type="match status" value="1"/>
</dbReference>
<evidence type="ECO:0000256" key="4">
    <source>
        <dbReference type="ARBA" id="ARBA00022519"/>
    </source>
</evidence>
<evidence type="ECO:0000256" key="10">
    <source>
        <dbReference type="ARBA" id="ARBA00035686"/>
    </source>
</evidence>
<feature type="transmembrane region" description="Helical" evidence="12">
    <location>
        <begin position="421"/>
        <end position="440"/>
    </location>
</feature>
<keyword evidence="14" id="KW-1185">Reference proteome</keyword>
<evidence type="ECO:0000313" key="13">
    <source>
        <dbReference type="EMBL" id="WAX57195.1"/>
    </source>
</evidence>
<feature type="transmembrane region" description="Helical" evidence="12">
    <location>
        <begin position="104"/>
        <end position="122"/>
    </location>
</feature>
<evidence type="ECO:0000256" key="6">
    <source>
        <dbReference type="ARBA" id="ARBA00022692"/>
    </source>
</evidence>
<dbReference type="EMBL" id="CP097463">
    <property type="protein sequence ID" value="WAX57195.1"/>
    <property type="molecule type" value="Genomic_DNA"/>
</dbReference>
<feature type="region of interest" description="Disordered" evidence="11">
    <location>
        <begin position="1"/>
        <end position="21"/>
    </location>
</feature>
<dbReference type="CDD" id="cd06579">
    <property type="entry name" value="TM_PBP1_transp_AraH_like"/>
    <property type="match status" value="1"/>
</dbReference>
<evidence type="ECO:0000256" key="5">
    <source>
        <dbReference type="ARBA" id="ARBA00022597"/>
    </source>
</evidence>
<keyword evidence="3" id="KW-1003">Cell membrane</keyword>
<dbReference type="PANTHER" id="PTHR32196">
    <property type="entry name" value="ABC TRANSPORTER PERMEASE PROTEIN YPHD-RELATED-RELATED"/>
    <property type="match status" value="1"/>
</dbReference>
<proteinExistence type="predicted"/>
<evidence type="ECO:0000256" key="7">
    <source>
        <dbReference type="ARBA" id="ARBA00022989"/>
    </source>
</evidence>
<evidence type="ECO:0000256" key="2">
    <source>
        <dbReference type="ARBA" id="ARBA00022448"/>
    </source>
</evidence>
<feature type="transmembrane region" description="Helical" evidence="12">
    <location>
        <begin position="128"/>
        <end position="151"/>
    </location>
</feature>
<comment type="subcellular location">
    <subcellularLocation>
        <location evidence="1">Cell membrane</location>
        <topology evidence="1">Multi-pass membrane protein</topology>
    </subcellularLocation>
</comment>
<evidence type="ECO:0000256" key="9">
    <source>
        <dbReference type="ARBA" id="ARBA00035611"/>
    </source>
</evidence>
<dbReference type="InterPro" id="IPR001851">
    <property type="entry name" value="ABC_transp_permease"/>
</dbReference>
<protein>
    <recommendedName>
        <fullName evidence="10">Xylose transport system permease protein XylH</fullName>
    </recommendedName>
</protein>